<evidence type="ECO:0000256" key="1">
    <source>
        <dbReference type="ARBA" id="ARBA00005750"/>
    </source>
</evidence>
<name>A0A1H4AMG2_9BACT</name>
<proteinExistence type="inferred from homology"/>
<dbReference type="EMBL" id="FNRL01000006">
    <property type="protein sequence ID" value="SEA36957.1"/>
    <property type="molecule type" value="Genomic_DNA"/>
</dbReference>
<evidence type="ECO:0000313" key="5">
    <source>
        <dbReference type="EMBL" id="SEA36957.1"/>
    </source>
</evidence>
<dbReference type="STRING" id="408074.SAMN05660909_01652"/>
<evidence type="ECO:0000256" key="2">
    <source>
        <dbReference type="ARBA" id="ARBA00013064"/>
    </source>
</evidence>
<dbReference type="AlphaFoldDB" id="A0A1H4AMG2"/>
<dbReference type="SUPFAM" id="SSF89550">
    <property type="entry name" value="PHP domain-like"/>
    <property type="match status" value="1"/>
</dbReference>
<evidence type="ECO:0000256" key="4">
    <source>
        <dbReference type="ARBA" id="ARBA00051722"/>
    </source>
</evidence>
<organism evidence="5 6">
    <name type="scientific">Chitinophaga terrae</name>
    <name type="common">ex Kim and Jung 2007</name>
    <dbReference type="NCBI Taxonomy" id="408074"/>
    <lineage>
        <taxon>Bacteria</taxon>
        <taxon>Pseudomonadati</taxon>
        <taxon>Bacteroidota</taxon>
        <taxon>Chitinophagia</taxon>
        <taxon>Chitinophagales</taxon>
        <taxon>Chitinophagaceae</taxon>
        <taxon>Chitinophaga</taxon>
    </lineage>
</organism>
<dbReference type="Pfam" id="PF19567">
    <property type="entry name" value="CpsB_CapC"/>
    <property type="match status" value="1"/>
</dbReference>
<comment type="catalytic activity">
    <reaction evidence="4">
        <text>O-phospho-L-tyrosyl-[protein] + H2O = L-tyrosyl-[protein] + phosphate</text>
        <dbReference type="Rhea" id="RHEA:10684"/>
        <dbReference type="Rhea" id="RHEA-COMP:10136"/>
        <dbReference type="Rhea" id="RHEA-COMP:20101"/>
        <dbReference type="ChEBI" id="CHEBI:15377"/>
        <dbReference type="ChEBI" id="CHEBI:43474"/>
        <dbReference type="ChEBI" id="CHEBI:46858"/>
        <dbReference type="ChEBI" id="CHEBI:61978"/>
        <dbReference type="EC" id="3.1.3.48"/>
    </reaction>
</comment>
<evidence type="ECO:0000313" key="6">
    <source>
        <dbReference type="Proteomes" id="UP000199656"/>
    </source>
</evidence>
<accession>A0A1H4AMG2</accession>
<dbReference type="InterPro" id="IPR016195">
    <property type="entry name" value="Pol/histidinol_Pase-like"/>
</dbReference>
<dbReference type="OrthoDB" id="9788539at2"/>
<dbReference type="GO" id="GO:0004725">
    <property type="term" value="F:protein tyrosine phosphatase activity"/>
    <property type="evidence" value="ECO:0007669"/>
    <property type="project" value="UniProtKB-EC"/>
</dbReference>
<dbReference type="Proteomes" id="UP000199656">
    <property type="component" value="Unassembled WGS sequence"/>
</dbReference>
<reference evidence="6" key="1">
    <citation type="submission" date="2016-10" db="EMBL/GenBank/DDBJ databases">
        <authorList>
            <person name="Varghese N."/>
            <person name="Submissions S."/>
        </authorList>
    </citation>
    <scope>NUCLEOTIDE SEQUENCE [LARGE SCALE GENOMIC DNA]</scope>
    <source>
        <strain evidence="6">DSM 23920</strain>
    </source>
</reference>
<sequence>MFLFSKRSAKPDALSSVLSFMHTDIHSHLLPAVDDGVQDVETSIRFIERLQEMGIRNVITTPHAMMDRYPNSRDTLAGPYAAVVQALREKKNSIPVQFAAEYYLDEQFVPLLQAPLLTIAGNKVLVEISFISAPPQLHQWLFDIQAAGYQPVLAHPERYRYYHENTRQYYQLKELGCLLQVNLLSLTGYYGRSIEKTAHLLLEEQLADLVGTDLHHEKHMQAIEAIAQNKRLRKILDSYPFQNAGLLDQ</sequence>
<evidence type="ECO:0000256" key="3">
    <source>
        <dbReference type="ARBA" id="ARBA00022801"/>
    </source>
</evidence>
<keyword evidence="6" id="KW-1185">Reference proteome</keyword>
<dbReference type="RefSeq" id="WP_089760491.1">
    <property type="nucleotide sequence ID" value="NZ_BKAT01000009.1"/>
</dbReference>
<dbReference type="EC" id="3.1.3.48" evidence="2"/>
<dbReference type="PANTHER" id="PTHR39181:SF1">
    <property type="entry name" value="TYROSINE-PROTEIN PHOSPHATASE YWQE"/>
    <property type="match status" value="1"/>
</dbReference>
<keyword evidence="3" id="KW-0378">Hydrolase</keyword>
<dbReference type="GO" id="GO:0030145">
    <property type="term" value="F:manganese ion binding"/>
    <property type="evidence" value="ECO:0007669"/>
    <property type="project" value="InterPro"/>
</dbReference>
<dbReference type="InterPro" id="IPR016667">
    <property type="entry name" value="Caps_polysacc_synth_CpsB/CapC"/>
</dbReference>
<dbReference type="PANTHER" id="PTHR39181">
    <property type="entry name" value="TYROSINE-PROTEIN PHOSPHATASE YWQE"/>
    <property type="match status" value="1"/>
</dbReference>
<protein>
    <recommendedName>
        <fullName evidence="2">protein-tyrosine-phosphatase</fullName>
        <ecNumber evidence="2">3.1.3.48</ecNumber>
    </recommendedName>
</protein>
<gene>
    <name evidence="5" type="ORF">SAMN05660909_01652</name>
</gene>
<comment type="similarity">
    <text evidence="1">Belongs to the metallo-dependent hydrolases superfamily. CpsB/CapC family.</text>
</comment>
<dbReference type="Gene3D" id="3.20.20.140">
    <property type="entry name" value="Metal-dependent hydrolases"/>
    <property type="match status" value="1"/>
</dbReference>